<protein>
    <submittedName>
        <fullName evidence="2">ATPase subunit 8</fullName>
    </submittedName>
</protein>
<organism evidence="2">
    <name type="scientific">Riccardoella reaumuri</name>
    <dbReference type="NCBI Taxonomy" id="2803873"/>
    <lineage>
        <taxon>Eukaryota</taxon>
        <taxon>Metazoa</taxon>
        <taxon>Ecdysozoa</taxon>
        <taxon>Arthropoda</taxon>
        <taxon>Chelicerata</taxon>
        <taxon>Arachnida</taxon>
        <taxon>Acari</taxon>
        <taxon>Acariformes</taxon>
        <taxon>Trombidiformes</taxon>
        <taxon>Prostigmata</taxon>
        <taxon>Eupodina</taxon>
        <taxon>Tydeoidea</taxon>
        <taxon>Ereynetidae</taxon>
        <taxon>Riccardoella</taxon>
    </lineage>
</organism>
<reference evidence="2" key="2">
    <citation type="submission" date="2021-01" db="EMBL/GenBank/DDBJ databases">
        <authorList>
            <person name="Hiruta S."/>
            <person name="Waki T."/>
            <person name="Shimano S."/>
        </authorList>
    </citation>
    <scope>NUCLEOTIDE SEQUENCE</scope>
    <source>
        <strain evidence="2">DaiDaiSG01</strain>
    </source>
</reference>
<dbReference type="EMBL" id="LC601993">
    <property type="protein sequence ID" value="BCR02921.1"/>
    <property type="molecule type" value="Genomic_DNA"/>
</dbReference>
<keyword evidence="1" id="KW-1133">Transmembrane helix</keyword>
<accession>A0A7R7UNI0</accession>
<dbReference type="AlphaFoldDB" id="A0A7R7UNI0"/>
<keyword evidence="2" id="KW-0496">Mitochondrion</keyword>
<reference evidence="2" key="1">
    <citation type="submission" date="2021-01" db="EMBL/GenBank/DDBJ databases">
        <title>Complete mitochondrial genomes of snail mite Riccardoella tokyoensis and R. reaumuri (Acariformes: Prostigmata: Ereynetidae).</title>
        <authorList>
            <person name="Hiruta S.F."/>
            <person name="Waki T."/>
            <person name="Shimano S."/>
        </authorList>
    </citation>
    <scope>NUCLEOTIDE SEQUENCE</scope>
    <source>
        <strain evidence="2">DaiDaiSG01</strain>
    </source>
</reference>
<geneLocation type="mitochondrion" evidence="2"/>
<evidence type="ECO:0000256" key="1">
    <source>
        <dbReference type="SAM" id="Phobius"/>
    </source>
</evidence>
<keyword evidence="1" id="KW-0812">Transmembrane</keyword>
<evidence type="ECO:0000313" key="2">
    <source>
        <dbReference type="EMBL" id="BCR02921.1"/>
    </source>
</evidence>
<gene>
    <name evidence="2" type="primary">ATPase 8</name>
</gene>
<keyword evidence="1" id="KW-0472">Membrane</keyword>
<sequence length="50" mass="6143">MPQMSPMNWILLIFNNILLIFMIIAMMMFSNKIKINFMKNIKNNKKMMMW</sequence>
<proteinExistence type="predicted"/>
<feature type="transmembrane region" description="Helical" evidence="1">
    <location>
        <begin position="6"/>
        <end position="29"/>
    </location>
</feature>
<name>A0A7R7UNI0_9ACAR</name>